<dbReference type="InterPro" id="IPR018062">
    <property type="entry name" value="HTH_AraC-typ_CS"/>
</dbReference>
<dbReference type="RefSeq" id="WP_168035379.1">
    <property type="nucleotide sequence ID" value="NZ_JAATJH010000001.1"/>
</dbReference>
<keyword evidence="3" id="KW-0804">Transcription</keyword>
<dbReference type="PROSITE" id="PS01124">
    <property type="entry name" value="HTH_ARAC_FAMILY_2"/>
    <property type="match status" value="1"/>
</dbReference>
<gene>
    <name evidence="5" type="ORF">GGR27_000037</name>
</gene>
<keyword evidence="1" id="KW-0805">Transcription regulation</keyword>
<dbReference type="SMART" id="SM00342">
    <property type="entry name" value="HTH_ARAC"/>
    <property type="match status" value="1"/>
</dbReference>
<evidence type="ECO:0000256" key="1">
    <source>
        <dbReference type="ARBA" id="ARBA00023015"/>
    </source>
</evidence>
<evidence type="ECO:0000313" key="6">
    <source>
        <dbReference type="Proteomes" id="UP000770785"/>
    </source>
</evidence>
<dbReference type="InterPro" id="IPR014710">
    <property type="entry name" value="RmlC-like_jellyroll"/>
</dbReference>
<keyword evidence="6" id="KW-1185">Reference proteome</keyword>
<dbReference type="EMBL" id="JAATJH010000001">
    <property type="protein sequence ID" value="NJC24556.1"/>
    <property type="molecule type" value="Genomic_DNA"/>
</dbReference>
<dbReference type="Proteomes" id="UP000770785">
    <property type="component" value="Unassembled WGS sequence"/>
</dbReference>
<dbReference type="Gene3D" id="1.10.10.60">
    <property type="entry name" value="Homeodomain-like"/>
    <property type="match status" value="2"/>
</dbReference>
<organism evidence="5 6">
    <name type="scientific">Neolewinella antarctica</name>
    <dbReference type="NCBI Taxonomy" id="442734"/>
    <lineage>
        <taxon>Bacteria</taxon>
        <taxon>Pseudomonadati</taxon>
        <taxon>Bacteroidota</taxon>
        <taxon>Saprospiria</taxon>
        <taxon>Saprospirales</taxon>
        <taxon>Lewinellaceae</taxon>
        <taxon>Neolewinella</taxon>
    </lineage>
</organism>
<evidence type="ECO:0000313" key="5">
    <source>
        <dbReference type="EMBL" id="NJC24556.1"/>
    </source>
</evidence>
<proteinExistence type="predicted"/>
<dbReference type="PANTHER" id="PTHR43280:SF27">
    <property type="entry name" value="TRANSCRIPTIONAL REGULATOR MTLR"/>
    <property type="match status" value="1"/>
</dbReference>
<evidence type="ECO:0000256" key="3">
    <source>
        <dbReference type="ARBA" id="ARBA00023163"/>
    </source>
</evidence>
<comment type="caution">
    <text evidence="5">The sequence shown here is derived from an EMBL/GenBank/DDBJ whole genome shotgun (WGS) entry which is preliminary data.</text>
</comment>
<dbReference type="PANTHER" id="PTHR43280">
    <property type="entry name" value="ARAC-FAMILY TRANSCRIPTIONAL REGULATOR"/>
    <property type="match status" value="1"/>
</dbReference>
<dbReference type="Gene3D" id="2.60.120.10">
    <property type="entry name" value="Jelly Rolls"/>
    <property type="match status" value="1"/>
</dbReference>
<evidence type="ECO:0000256" key="2">
    <source>
        <dbReference type="ARBA" id="ARBA00023125"/>
    </source>
</evidence>
<dbReference type="SUPFAM" id="SSF51182">
    <property type="entry name" value="RmlC-like cupins"/>
    <property type="match status" value="1"/>
</dbReference>
<keyword evidence="2" id="KW-0238">DNA-binding</keyword>
<dbReference type="Pfam" id="PF12833">
    <property type="entry name" value="HTH_18"/>
    <property type="match status" value="1"/>
</dbReference>
<dbReference type="InterPro" id="IPR011051">
    <property type="entry name" value="RmlC_Cupin_sf"/>
</dbReference>
<accession>A0ABX0X5S3</accession>
<name>A0ABX0X5S3_9BACT</name>
<protein>
    <submittedName>
        <fullName evidence="5">AraC-like DNA-binding protein</fullName>
    </submittedName>
</protein>
<evidence type="ECO:0000259" key="4">
    <source>
        <dbReference type="PROSITE" id="PS01124"/>
    </source>
</evidence>
<feature type="domain" description="HTH araC/xylS-type" evidence="4">
    <location>
        <begin position="189"/>
        <end position="287"/>
    </location>
</feature>
<dbReference type="SUPFAM" id="SSF46689">
    <property type="entry name" value="Homeodomain-like"/>
    <property type="match status" value="2"/>
</dbReference>
<dbReference type="InterPro" id="IPR020449">
    <property type="entry name" value="Tscrpt_reg_AraC-type_HTH"/>
</dbReference>
<dbReference type="PROSITE" id="PS00041">
    <property type="entry name" value="HTH_ARAC_FAMILY_1"/>
    <property type="match status" value="1"/>
</dbReference>
<sequence>MEGHQRPVLQRILPTLDSSFLLKHYPDPTVRGDKVPNYHYHPELELVFVNGGNGRRHVGSHVSYFDDGELILIGSNLPHWGFTDRNTGNRAETVVQFSPNFPTPDFRALSEFSQINNLLERAKNGISFTGRTKEVEGRRLERMVELDPLGRLLLLLDVLRELSESEEYESLNADGVHIEIATHGYERFNNVQQFISDNFRRDLAVAEAASVAAMTVPAFCRYFKKVTGKTFVTYLTNFRIVYACKLLSDEHSTIAEVAFDCGFNSLSQFNRSFKKVTERTPTEYRLDLRKTVGGNLPSG</sequence>
<reference evidence="5 6" key="1">
    <citation type="submission" date="2020-03" db="EMBL/GenBank/DDBJ databases">
        <title>Genomic Encyclopedia of Type Strains, Phase IV (KMG-IV): sequencing the most valuable type-strain genomes for metagenomic binning, comparative biology and taxonomic classification.</title>
        <authorList>
            <person name="Goeker M."/>
        </authorList>
    </citation>
    <scope>NUCLEOTIDE SEQUENCE [LARGE SCALE GENOMIC DNA]</scope>
    <source>
        <strain evidence="5 6">DSM 105096</strain>
    </source>
</reference>
<dbReference type="PRINTS" id="PR00032">
    <property type="entry name" value="HTHARAC"/>
</dbReference>
<dbReference type="InterPro" id="IPR018060">
    <property type="entry name" value="HTH_AraC"/>
</dbReference>
<dbReference type="InterPro" id="IPR009057">
    <property type="entry name" value="Homeodomain-like_sf"/>
</dbReference>